<organism evidence="1 2">
    <name type="scientific">Desulfosporosinus metallidurans</name>
    <dbReference type="NCBI Taxonomy" id="1888891"/>
    <lineage>
        <taxon>Bacteria</taxon>
        <taxon>Bacillati</taxon>
        <taxon>Bacillota</taxon>
        <taxon>Clostridia</taxon>
        <taxon>Eubacteriales</taxon>
        <taxon>Desulfitobacteriaceae</taxon>
        <taxon>Desulfosporosinus</taxon>
    </lineage>
</organism>
<evidence type="ECO:0000313" key="1">
    <source>
        <dbReference type="EMBL" id="OLN26955.1"/>
    </source>
</evidence>
<dbReference type="AlphaFoldDB" id="A0A1Q8QI12"/>
<evidence type="ECO:0008006" key="3">
    <source>
        <dbReference type="Google" id="ProtNLM"/>
    </source>
</evidence>
<protein>
    <recommendedName>
        <fullName evidence="3">PA domain-containing protein</fullName>
    </recommendedName>
</protein>
<sequence>MLIKEPIKITGQSLYQDVVTYAQMGDHRTATEVDTKTAQWIRDELKKAGFTTELQTFDIPQYFIKEKSLTVSGKQVDCFPLWPVKSTGYETIKALLVKMQKGADQDNLKGSIALVTFPRAWGYLTLGKDHIDLIGDAAKAGAKAVIAVQEAPSPEIWAINVKLNEKEQPIPVIQVSPKDEKTLLLAIEKSEEVSLKLNVTFEAKAKTQNVIGKIGNGQKCIVVSTPTSGWFQSGGERGPGVSLFLNLARWVGQKQHNVSFIFVATSGHERFYVGMDRYMENLAPKPENVATWLHLGASIGTWSWKQTPDSMEKVPREPKEQSLVCSPQLLSTLQTSFADAKSFIPTSNGNNAGEVDGILKKGYNAFGIFNGHMYFHTPADGPENTAPELLEPIFVSLTKTFDAVEADFIGK</sequence>
<dbReference type="Proteomes" id="UP000186102">
    <property type="component" value="Unassembled WGS sequence"/>
</dbReference>
<dbReference type="Gene3D" id="3.40.630.10">
    <property type="entry name" value="Zn peptidases"/>
    <property type="match status" value="1"/>
</dbReference>
<keyword evidence="2" id="KW-1185">Reference proteome</keyword>
<gene>
    <name evidence="1" type="ORF">DSOL_4774</name>
</gene>
<name>A0A1Q8QI12_9FIRM</name>
<dbReference type="STRING" id="1888891.DSOL_4774"/>
<proteinExistence type="predicted"/>
<dbReference type="EMBL" id="MLBF01000066">
    <property type="protein sequence ID" value="OLN26955.1"/>
    <property type="molecule type" value="Genomic_DNA"/>
</dbReference>
<dbReference type="SUPFAM" id="SSF53187">
    <property type="entry name" value="Zn-dependent exopeptidases"/>
    <property type="match status" value="1"/>
</dbReference>
<dbReference type="Gene3D" id="3.50.30.30">
    <property type="match status" value="1"/>
</dbReference>
<dbReference type="OrthoDB" id="975226at2"/>
<dbReference type="RefSeq" id="WP_075367061.1">
    <property type="nucleotide sequence ID" value="NZ_MLBF01000066.1"/>
</dbReference>
<reference evidence="1 2" key="1">
    <citation type="submission" date="2016-09" db="EMBL/GenBank/DDBJ databases">
        <title>Complete genome of Desulfosporosinus sp. OL.</title>
        <authorList>
            <person name="Mardanov A."/>
            <person name="Beletsky A."/>
            <person name="Panova A."/>
            <person name="Karnachuk O."/>
            <person name="Ravin N."/>
        </authorList>
    </citation>
    <scope>NUCLEOTIDE SEQUENCE [LARGE SCALE GENOMIC DNA]</scope>
    <source>
        <strain evidence="1 2">OL</strain>
    </source>
</reference>
<evidence type="ECO:0000313" key="2">
    <source>
        <dbReference type="Proteomes" id="UP000186102"/>
    </source>
</evidence>
<comment type="caution">
    <text evidence="1">The sequence shown here is derived from an EMBL/GenBank/DDBJ whole genome shotgun (WGS) entry which is preliminary data.</text>
</comment>
<accession>A0A1Q8QI12</accession>